<organism evidence="1 2">
    <name type="scientific">Romanomermis culicivorax</name>
    <name type="common">Nematode worm</name>
    <dbReference type="NCBI Taxonomy" id="13658"/>
    <lineage>
        <taxon>Eukaryota</taxon>
        <taxon>Metazoa</taxon>
        <taxon>Ecdysozoa</taxon>
        <taxon>Nematoda</taxon>
        <taxon>Enoplea</taxon>
        <taxon>Dorylaimia</taxon>
        <taxon>Mermithida</taxon>
        <taxon>Mermithoidea</taxon>
        <taxon>Mermithidae</taxon>
        <taxon>Romanomermis</taxon>
    </lineage>
</organism>
<dbReference type="WBParaSite" id="nRc.2.0.1.t23732-RA">
    <property type="protein sequence ID" value="nRc.2.0.1.t23732-RA"/>
    <property type="gene ID" value="nRc.2.0.1.g23732"/>
</dbReference>
<keyword evidence="1" id="KW-1185">Reference proteome</keyword>
<name>A0A915JC47_ROMCU</name>
<accession>A0A915JC47</accession>
<dbReference type="AlphaFoldDB" id="A0A915JC47"/>
<reference evidence="2" key="1">
    <citation type="submission" date="2022-11" db="UniProtKB">
        <authorList>
            <consortium name="WormBaseParasite"/>
        </authorList>
    </citation>
    <scope>IDENTIFICATION</scope>
</reference>
<sequence>MILLKNGLLIGDKPCNETLAPPALTPNSGWAYGMPKNFHTVTLLTLFVNLPITFVPSANVTLGSSRAEAIPKKMQMKYFMMRRKKQKSNLDKKRLIMTKRNSTVVNMVRMKR</sequence>
<evidence type="ECO:0000313" key="1">
    <source>
        <dbReference type="Proteomes" id="UP000887565"/>
    </source>
</evidence>
<protein>
    <submittedName>
        <fullName evidence="2">Uncharacterized protein</fullName>
    </submittedName>
</protein>
<dbReference type="Proteomes" id="UP000887565">
    <property type="component" value="Unplaced"/>
</dbReference>
<evidence type="ECO:0000313" key="2">
    <source>
        <dbReference type="WBParaSite" id="nRc.2.0.1.t23732-RA"/>
    </source>
</evidence>
<proteinExistence type="predicted"/>